<dbReference type="SUPFAM" id="SSF141571">
    <property type="entry name" value="Pentapeptide repeat-like"/>
    <property type="match status" value="1"/>
</dbReference>
<organism evidence="2 3">
    <name type="scientific">Pelagimonas phthalicica</name>
    <dbReference type="NCBI Taxonomy" id="1037362"/>
    <lineage>
        <taxon>Bacteria</taxon>
        <taxon>Pseudomonadati</taxon>
        <taxon>Pseudomonadota</taxon>
        <taxon>Alphaproteobacteria</taxon>
        <taxon>Rhodobacterales</taxon>
        <taxon>Roseobacteraceae</taxon>
        <taxon>Pelagimonas</taxon>
    </lineage>
</organism>
<dbReference type="InterPro" id="IPR051082">
    <property type="entry name" value="Pentapeptide-BTB/POZ_domain"/>
</dbReference>
<keyword evidence="1" id="KW-1133">Transmembrane helix</keyword>
<dbReference type="OrthoDB" id="7837851at2"/>
<dbReference type="AlphaFoldDB" id="A0A238JFG6"/>
<accession>A0A238JFG6</accession>
<feature type="transmembrane region" description="Helical" evidence="1">
    <location>
        <begin position="118"/>
        <end position="140"/>
    </location>
</feature>
<reference evidence="3" key="1">
    <citation type="submission" date="2017-05" db="EMBL/GenBank/DDBJ databases">
        <authorList>
            <person name="Rodrigo-Torres L."/>
            <person name="Arahal R. D."/>
            <person name="Lucena T."/>
        </authorList>
    </citation>
    <scope>NUCLEOTIDE SEQUENCE [LARGE SCALE GENOMIC DNA]</scope>
    <source>
        <strain evidence="3">CECT 8649</strain>
    </source>
</reference>
<evidence type="ECO:0000313" key="3">
    <source>
        <dbReference type="Proteomes" id="UP000225972"/>
    </source>
</evidence>
<sequence length="493" mass="55011">MSDFSNPDDVLFRLLVTVDDVWVGLAALAFTLFVVLLVCGVLFRDREDRPVWLNRLQVWLRAEEMNSGLFLAVAALCLIGAGLWLALLLVLVTGLFSLLVTVPDLRPSEVKPGDFRFLLAQIAGLTAVLGAVVALPFTVIRLRLSQKQSQTAQAALFNTKITEAAADLHAMRQVSKEVDGKWETVWEDDVVRRNAAIDRLEGLVREEPGEAGRVSRLLSVYVRELSKNFPAQKPPTSGKVQSWAKNLKPARSDLEHAVQTLGQLSAIVDVSQNELSINLFGANLQGMDLSKLNFAYASLKNVNFDGVRLFMTSFSRAHLRSATFHGCRLIETSFVEADLCEVNFGNCFFFKTNCSGARFDDTSLHFVQIHSCDATGAYFENIEIQWHQLSQMLTTGASVKYSNFDVQENRQLSFGASPFLLSTPFTEGEKQRVRYECLSHLAKTANELFGDGSVTLPEEIERPTHWVKSDLSDSDFNTQWRVWAKTKGVDIPH</sequence>
<dbReference type="EMBL" id="FXXP01000002">
    <property type="protein sequence ID" value="SMX28897.1"/>
    <property type="molecule type" value="Genomic_DNA"/>
</dbReference>
<keyword evidence="3" id="KW-1185">Reference proteome</keyword>
<dbReference type="InterPro" id="IPR001646">
    <property type="entry name" value="5peptide_repeat"/>
</dbReference>
<gene>
    <name evidence="2" type="primary">pipB2</name>
    <name evidence="2" type="ORF">TRP8649_03024</name>
</gene>
<dbReference type="PANTHER" id="PTHR14136:SF17">
    <property type="entry name" value="BTB_POZ DOMAIN-CONTAINING PROTEIN KCTD9"/>
    <property type="match status" value="1"/>
</dbReference>
<evidence type="ECO:0000256" key="1">
    <source>
        <dbReference type="SAM" id="Phobius"/>
    </source>
</evidence>
<feature type="transmembrane region" description="Helical" evidence="1">
    <location>
        <begin position="69"/>
        <end position="98"/>
    </location>
</feature>
<dbReference type="Gene3D" id="2.160.20.80">
    <property type="entry name" value="E3 ubiquitin-protein ligase SopA"/>
    <property type="match status" value="1"/>
</dbReference>
<dbReference type="PANTHER" id="PTHR14136">
    <property type="entry name" value="BTB_POZ DOMAIN-CONTAINING PROTEIN KCTD9"/>
    <property type="match status" value="1"/>
</dbReference>
<feature type="transmembrane region" description="Helical" evidence="1">
    <location>
        <begin position="21"/>
        <end position="43"/>
    </location>
</feature>
<evidence type="ECO:0000313" key="2">
    <source>
        <dbReference type="EMBL" id="SMX28897.1"/>
    </source>
</evidence>
<name>A0A238JFG6_9RHOB</name>
<keyword evidence="1" id="KW-0812">Transmembrane</keyword>
<proteinExistence type="predicted"/>
<keyword evidence="1" id="KW-0472">Membrane</keyword>
<protein>
    <submittedName>
        <fullName evidence="2">Secreted effector protein pipB2</fullName>
    </submittedName>
</protein>
<dbReference type="Pfam" id="PF00805">
    <property type="entry name" value="Pentapeptide"/>
    <property type="match status" value="2"/>
</dbReference>
<dbReference type="RefSeq" id="WP_099246574.1">
    <property type="nucleotide sequence ID" value="NZ_FXXP01000002.1"/>
</dbReference>
<dbReference type="Proteomes" id="UP000225972">
    <property type="component" value="Unassembled WGS sequence"/>
</dbReference>